<accession>A0A3G1A5X5</accession>
<dbReference type="Proteomes" id="UP000266720">
    <property type="component" value="Chromosome"/>
</dbReference>
<reference evidence="2" key="1">
    <citation type="book" date="2010" name="EXTREMOPHILES" publisher="0:0-0">
        <title>Complete genome sequences of ten hyperthermophilic archaea reveal their metabolic capabilities and possible ecological roles.</title>
        <editorList>
            <person name="?"/>
        </editorList>
        <authorList>
            <person name="Ravin N.V."/>
            <person name="Mardanov A.V."/>
            <person name="Bonch-Osmolovskaya E.A."/>
            <person name="Skryabin K.G."/>
        </authorList>
    </citation>
    <scope>NUCLEOTIDE SEQUENCE [LARGE SCALE GENOMIC DNA]</scope>
    <source>
        <strain evidence="2">1505</strain>
    </source>
</reference>
<name>A0A3G1A5X5_9CREN</name>
<dbReference type="RefSeq" id="WP_020961861.1">
    <property type="nucleotide sequence ID" value="NZ_CP007493.1"/>
</dbReference>
<evidence type="ECO:0000313" key="1">
    <source>
        <dbReference type="EMBL" id="AJB42299.1"/>
    </source>
</evidence>
<dbReference type="GeneID" id="25406664"/>
<dbReference type="EMBL" id="CP007493">
    <property type="protein sequence ID" value="AJB42299.1"/>
    <property type="molecule type" value="Genomic_DNA"/>
</dbReference>
<sequence length="94" mass="11099">MANITLSVPDWLYELIKKYKHVNWSEIARRAITLEALSIKAEKEGLTREEVLLLMEMLNIKTTEEKAVLEEDILQSLLRQREKRRIEKLSKVGY</sequence>
<organism evidence="1 2">
    <name type="scientific">Thermofilum adornatum 1505</name>
    <dbReference type="NCBI Taxonomy" id="697581"/>
    <lineage>
        <taxon>Archaea</taxon>
        <taxon>Thermoproteota</taxon>
        <taxon>Thermoprotei</taxon>
        <taxon>Thermofilales</taxon>
        <taxon>Thermofilaceae</taxon>
        <taxon>Thermofilum</taxon>
    </lineage>
</organism>
<dbReference type="STRING" id="697581.TCARB_1253"/>
<dbReference type="KEGG" id="tcb:TCARB_1253"/>
<gene>
    <name evidence="1" type="ORF">TCARB_1253</name>
</gene>
<protein>
    <recommendedName>
        <fullName evidence="3">Ribbon-helix-helix protein CopG domain-containing protein</fullName>
    </recommendedName>
</protein>
<dbReference type="GeneID" id="16572813"/>
<dbReference type="AlphaFoldDB" id="A0A3G1A5X5"/>
<evidence type="ECO:0008006" key="3">
    <source>
        <dbReference type="Google" id="ProtNLM"/>
    </source>
</evidence>
<proteinExistence type="predicted"/>
<evidence type="ECO:0000313" key="2">
    <source>
        <dbReference type="Proteomes" id="UP000266720"/>
    </source>
</evidence>